<dbReference type="EMBL" id="BDUD01000001">
    <property type="protein sequence ID" value="GBG18194.1"/>
    <property type="molecule type" value="Genomic_DNA"/>
</dbReference>
<dbReference type="Proteomes" id="UP000245124">
    <property type="component" value="Unassembled WGS sequence"/>
</dbReference>
<dbReference type="AlphaFoldDB" id="A0A2R5FRC6"/>
<dbReference type="OrthoDB" id="582963at2"/>
<evidence type="ECO:0000313" key="2">
    <source>
        <dbReference type="Proteomes" id="UP000245124"/>
    </source>
</evidence>
<organism evidence="1 2">
    <name type="scientific">Nostoc commune NIES-4072</name>
    <dbReference type="NCBI Taxonomy" id="2005467"/>
    <lineage>
        <taxon>Bacteria</taxon>
        <taxon>Bacillati</taxon>
        <taxon>Cyanobacteriota</taxon>
        <taxon>Cyanophyceae</taxon>
        <taxon>Nostocales</taxon>
        <taxon>Nostocaceae</taxon>
        <taxon>Nostoc</taxon>
    </lineage>
</organism>
<protein>
    <submittedName>
        <fullName evidence="1">Uncharacterized protein</fullName>
    </submittedName>
</protein>
<dbReference type="RefSeq" id="WP_109008258.1">
    <property type="nucleotide sequence ID" value="NZ_BDUD01000001.1"/>
</dbReference>
<name>A0A2R5FRC6_NOSCO</name>
<gene>
    <name evidence="1" type="ORF">NIES4072_18580</name>
</gene>
<comment type="caution">
    <text evidence="1">The sequence shown here is derived from an EMBL/GenBank/DDBJ whole genome shotgun (WGS) entry which is preliminary data.</text>
</comment>
<proteinExistence type="predicted"/>
<keyword evidence="2" id="KW-1185">Reference proteome</keyword>
<sequence length="522" mass="58102">MAIKLDLSTLTSRVIRSNVGSRIIKGIEGKIEKKNDNGVVNFLGWALGGLASLGGFLLNKIGGLFTFSWTAFWGWFVAAKQFIWNFNWNATDEELNASVTAQWNAIGGQIGGTLGNAFGYLACGILPGMVISVFNEPLGAVVLAKVGEEALEELMQNLGALFNTALRLGTQILITETYKNVRKLIKSNSNLIGKLFGKNAKKAVEAWGTKSSKPWSFASANEEFLDNTFGSDGFWRNLVEEAQEEADEACIEAGYVVANAVDTYLSAQMLAKEKTPVLGHTRYVEITPNRENPEERIVLGGSEELLKPVIIQTLATYEQFNGRDLGLIYGTPAAEMPERKYKPEVVLKFYQRQNKDPLKGAITEKLTMQISFRLMNKSKADFATDDYLKLLATKIYQKFATPPFKIHKAKQTYIYCDFEKGYQFKLDTTTQAEARRIVEQVLDIQSHKVDDNLLKIGSKPVKPVSTIPEKITIRGKVEELPVRRKEGIVTFTNAYLNVGVNIPPINLVDLTGKRRDVVYKGE</sequence>
<evidence type="ECO:0000313" key="1">
    <source>
        <dbReference type="EMBL" id="GBG18194.1"/>
    </source>
</evidence>
<accession>A0A2R5FRC6</accession>
<reference evidence="1 2" key="1">
    <citation type="submission" date="2017-06" db="EMBL/GenBank/DDBJ databases">
        <title>Genome sequencing of cyanobaciteial culture collection at National Institute for Environmental Studies (NIES).</title>
        <authorList>
            <person name="Hirose Y."/>
            <person name="Shimura Y."/>
            <person name="Fujisawa T."/>
            <person name="Nakamura Y."/>
            <person name="Kawachi M."/>
        </authorList>
    </citation>
    <scope>NUCLEOTIDE SEQUENCE [LARGE SCALE GENOMIC DNA]</scope>
    <source>
        <strain evidence="1 2">NIES-4072</strain>
    </source>
</reference>